<dbReference type="EMBL" id="AVOT02131811">
    <property type="protein sequence ID" value="MBW0588775.1"/>
    <property type="molecule type" value="Genomic_DNA"/>
</dbReference>
<feature type="compositionally biased region" description="Polar residues" evidence="1">
    <location>
        <begin position="71"/>
        <end position="80"/>
    </location>
</feature>
<protein>
    <submittedName>
        <fullName evidence="2">Uncharacterized protein</fullName>
    </submittedName>
</protein>
<sequence length="125" mass="14216">MNSYLTVRKLPVHPSTFKLLNGLHTLMKKKNMILLTAEWRKNHSPTPKQVPKTAPVASSSNSNVKEKQKSQNKGKGQAPTTKPYIQGYRIPKIQQDAMENVLQMARTMMALQKKEEARLNIRSAF</sequence>
<dbReference type="AlphaFoldDB" id="A0A9Q3L097"/>
<accession>A0A9Q3L097</accession>
<evidence type="ECO:0000256" key="1">
    <source>
        <dbReference type="SAM" id="MobiDB-lite"/>
    </source>
</evidence>
<feature type="region of interest" description="Disordered" evidence="1">
    <location>
        <begin position="39"/>
        <end position="89"/>
    </location>
</feature>
<gene>
    <name evidence="2" type="ORF">O181_128490</name>
</gene>
<dbReference type="Proteomes" id="UP000765509">
    <property type="component" value="Unassembled WGS sequence"/>
</dbReference>
<organism evidence="2 3">
    <name type="scientific">Austropuccinia psidii MF-1</name>
    <dbReference type="NCBI Taxonomy" id="1389203"/>
    <lineage>
        <taxon>Eukaryota</taxon>
        <taxon>Fungi</taxon>
        <taxon>Dikarya</taxon>
        <taxon>Basidiomycota</taxon>
        <taxon>Pucciniomycotina</taxon>
        <taxon>Pucciniomycetes</taxon>
        <taxon>Pucciniales</taxon>
        <taxon>Sphaerophragmiaceae</taxon>
        <taxon>Austropuccinia</taxon>
    </lineage>
</organism>
<evidence type="ECO:0000313" key="2">
    <source>
        <dbReference type="EMBL" id="MBW0588775.1"/>
    </source>
</evidence>
<keyword evidence="3" id="KW-1185">Reference proteome</keyword>
<proteinExistence type="predicted"/>
<evidence type="ECO:0000313" key="3">
    <source>
        <dbReference type="Proteomes" id="UP000765509"/>
    </source>
</evidence>
<comment type="caution">
    <text evidence="2">The sequence shown here is derived from an EMBL/GenBank/DDBJ whole genome shotgun (WGS) entry which is preliminary data.</text>
</comment>
<reference evidence="2" key="1">
    <citation type="submission" date="2021-03" db="EMBL/GenBank/DDBJ databases">
        <title>Draft genome sequence of rust myrtle Austropuccinia psidii MF-1, a brazilian biotype.</title>
        <authorList>
            <person name="Quecine M.C."/>
            <person name="Pachon D.M.R."/>
            <person name="Bonatelli M.L."/>
            <person name="Correr F.H."/>
            <person name="Franceschini L.M."/>
            <person name="Leite T.F."/>
            <person name="Margarido G.R.A."/>
            <person name="Almeida C.A."/>
            <person name="Ferrarezi J.A."/>
            <person name="Labate C.A."/>
        </authorList>
    </citation>
    <scope>NUCLEOTIDE SEQUENCE</scope>
    <source>
        <strain evidence="2">MF-1</strain>
    </source>
</reference>
<name>A0A9Q3L097_9BASI</name>